<dbReference type="EMBL" id="JMCC02000014">
    <property type="protein sequence ID" value="KIG18197.1"/>
    <property type="molecule type" value="Genomic_DNA"/>
</dbReference>
<dbReference type="GO" id="GO:0032787">
    <property type="term" value="P:monocarboxylic acid metabolic process"/>
    <property type="evidence" value="ECO:0007669"/>
    <property type="project" value="UniProtKB-ARBA"/>
</dbReference>
<dbReference type="FunFam" id="3.40.50.720:FF:000173">
    <property type="entry name" value="3-oxoacyl-[acyl-carrier protein] reductase"/>
    <property type="match status" value="1"/>
</dbReference>
<reference evidence="4 5" key="1">
    <citation type="submission" date="2014-12" db="EMBL/GenBank/DDBJ databases">
        <title>Genome assembly of Enhygromyxa salina DSM 15201.</title>
        <authorList>
            <person name="Sharma G."/>
            <person name="Subramanian S."/>
        </authorList>
    </citation>
    <scope>NUCLEOTIDE SEQUENCE [LARGE SCALE GENOMIC DNA]</scope>
    <source>
        <strain evidence="4 5">DSM 15201</strain>
    </source>
</reference>
<dbReference type="PRINTS" id="PR00080">
    <property type="entry name" value="SDRFAMILY"/>
</dbReference>
<dbReference type="PANTHER" id="PTHR42879:SF2">
    <property type="entry name" value="3-OXOACYL-[ACYL-CARRIER-PROTEIN] REDUCTASE FABG"/>
    <property type="match status" value="1"/>
</dbReference>
<dbReference type="SUPFAM" id="SSF51735">
    <property type="entry name" value="NAD(P)-binding Rossmann-fold domains"/>
    <property type="match status" value="1"/>
</dbReference>
<name>A0A0C2DEZ4_9BACT</name>
<evidence type="ECO:0000313" key="4">
    <source>
        <dbReference type="EMBL" id="KIG18197.1"/>
    </source>
</evidence>
<evidence type="ECO:0000313" key="5">
    <source>
        <dbReference type="Proteomes" id="UP000031599"/>
    </source>
</evidence>
<dbReference type="Pfam" id="PF13561">
    <property type="entry name" value="adh_short_C2"/>
    <property type="match status" value="1"/>
</dbReference>
<sequence length="277" mass="28122">MSFEAIEGLGSDASMRYTSGAVTALPPSLSLTDRVALVTGASRGIGRAIAATLAARGATVGVNYASNEAAAVALCDEIIAAGGKAIAVGFDVADEDAVAAGVKRVTDELGGLHILVNNAGISIDGLLMRAKQEDLRRTLAVNLEGAVYCCKAAARYLLKAKDAGRIINVSSVVGETGNGGQSMYAASKAGLLGLTKSLAQELAGRRVTVNAVSPGFIETDMTDAALQGDAREQLLAKIPLRRIGAATEVAEAVAWLASPAAAYVTGHVLRVNGGLAM</sequence>
<dbReference type="InterPro" id="IPR002347">
    <property type="entry name" value="SDR_fam"/>
</dbReference>
<dbReference type="PROSITE" id="PS00061">
    <property type="entry name" value="ADH_SHORT"/>
    <property type="match status" value="1"/>
</dbReference>
<protein>
    <submittedName>
        <fullName evidence="4">3-oxoacyl-[acyl-carrier protein] reductase</fullName>
    </submittedName>
</protein>
<evidence type="ECO:0000256" key="2">
    <source>
        <dbReference type="ARBA" id="ARBA00023002"/>
    </source>
</evidence>
<feature type="domain" description="Ketoreductase" evidence="3">
    <location>
        <begin position="34"/>
        <end position="215"/>
    </location>
</feature>
<comment type="caution">
    <text evidence="4">The sequence shown here is derived from an EMBL/GenBank/DDBJ whole genome shotgun (WGS) entry which is preliminary data.</text>
</comment>
<keyword evidence="2" id="KW-0560">Oxidoreductase</keyword>
<evidence type="ECO:0000259" key="3">
    <source>
        <dbReference type="SMART" id="SM00822"/>
    </source>
</evidence>
<dbReference type="InterPro" id="IPR020904">
    <property type="entry name" value="Sc_DH/Rdtase_CS"/>
</dbReference>
<comment type="similarity">
    <text evidence="1">Belongs to the short-chain dehydrogenases/reductases (SDR) family.</text>
</comment>
<organism evidence="4 5">
    <name type="scientific">Enhygromyxa salina</name>
    <dbReference type="NCBI Taxonomy" id="215803"/>
    <lineage>
        <taxon>Bacteria</taxon>
        <taxon>Pseudomonadati</taxon>
        <taxon>Myxococcota</taxon>
        <taxon>Polyangia</taxon>
        <taxon>Nannocystales</taxon>
        <taxon>Nannocystaceae</taxon>
        <taxon>Enhygromyxa</taxon>
    </lineage>
</organism>
<gene>
    <name evidence="4" type="ORF">DB30_01701</name>
</gene>
<evidence type="ECO:0000256" key="1">
    <source>
        <dbReference type="ARBA" id="ARBA00006484"/>
    </source>
</evidence>
<accession>A0A0C2DEZ4</accession>
<dbReference type="InterPro" id="IPR057326">
    <property type="entry name" value="KR_dom"/>
</dbReference>
<dbReference type="Gene3D" id="3.40.50.720">
    <property type="entry name" value="NAD(P)-binding Rossmann-like Domain"/>
    <property type="match status" value="1"/>
</dbReference>
<dbReference type="SMART" id="SM00822">
    <property type="entry name" value="PKS_KR"/>
    <property type="match status" value="1"/>
</dbReference>
<dbReference type="PRINTS" id="PR00081">
    <property type="entry name" value="GDHRDH"/>
</dbReference>
<proteinExistence type="inferred from homology"/>
<dbReference type="InterPro" id="IPR036291">
    <property type="entry name" value="NAD(P)-bd_dom_sf"/>
</dbReference>
<dbReference type="NCBIfam" id="NF005559">
    <property type="entry name" value="PRK07231.1"/>
    <property type="match status" value="1"/>
</dbReference>
<dbReference type="Proteomes" id="UP000031599">
    <property type="component" value="Unassembled WGS sequence"/>
</dbReference>
<dbReference type="PANTHER" id="PTHR42879">
    <property type="entry name" value="3-OXOACYL-(ACYL-CARRIER-PROTEIN) REDUCTASE"/>
    <property type="match status" value="1"/>
</dbReference>
<dbReference type="AlphaFoldDB" id="A0A0C2DEZ4"/>
<dbReference type="InterPro" id="IPR050259">
    <property type="entry name" value="SDR"/>
</dbReference>
<dbReference type="GO" id="GO:0016491">
    <property type="term" value="F:oxidoreductase activity"/>
    <property type="evidence" value="ECO:0007669"/>
    <property type="project" value="UniProtKB-KW"/>
</dbReference>
<dbReference type="NCBIfam" id="NF009466">
    <property type="entry name" value="PRK12826.1-2"/>
    <property type="match status" value="1"/>
</dbReference>